<evidence type="ECO:0000313" key="4">
    <source>
        <dbReference type="Proteomes" id="UP000253816"/>
    </source>
</evidence>
<keyword evidence="2" id="KW-0963">Cytoplasm</keyword>
<dbReference type="GO" id="GO:0090071">
    <property type="term" value="P:negative regulation of ribosome biogenesis"/>
    <property type="evidence" value="ECO:0007669"/>
    <property type="project" value="UniProtKB-UniRule"/>
</dbReference>
<evidence type="ECO:0000256" key="1">
    <source>
        <dbReference type="ARBA" id="ARBA00010574"/>
    </source>
</evidence>
<keyword evidence="2" id="KW-0810">Translation regulation</keyword>
<reference evidence="3 4" key="1">
    <citation type="submission" date="2018-07" db="EMBL/GenBank/DDBJ databases">
        <title>Comparative genomics of the Candidatus Parilichlamydiaceae reveals evidence of convergent evolution and genome reduction in the phylum Chlamydiae.</title>
        <authorList>
            <person name="Taylor-Brown A."/>
            <person name="Polkinghorne A."/>
        </authorList>
    </citation>
    <scope>NUCLEOTIDE SEQUENCE [LARGE SCALE GENOMIC DNA]</scope>
    <source>
        <strain evidence="3 4">Hat2</strain>
    </source>
</reference>
<dbReference type="InterPro" id="IPR004394">
    <property type="entry name" value="Iojap/RsfS/C7orf30"/>
</dbReference>
<sequence>MGSEGALVSVSFIRLIVEELLSQKAFNVRVLDMKDPTALCRYLVISEVFVDHHLKAVAEHLVVTLKKLGRRPRVEGRSSWILLDCGLVVIHLLTSEARSYYSIETFWGDLTEEVVLS</sequence>
<dbReference type="GO" id="GO:0005737">
    <property type="term" value="C:cytoplasm"/>
    <property type="evidence" value="ECO:0007669"/>
    <property type="project" value="UniProtKB-SubCell"/>
</dbReference>
<dbReference type="EMBL" id="QQBG01000010">
    <property type="protein sequence ID" value="RDB31662.1"/>
    <property type="molecule type" value="Genomic_DNA"/>
</dbReference>
<keyword evidence="2" id="KW-0678">Repressor</keyword>
<dbReference type="GO" id="GO:0042256">
    <property type="term" value="P:cytosolic ribosome assembly"/>
    <property type="evidence" value="ECO:0007669"/>
    <property type="project" value="UniProtKB-UniRule"/>
</dbReference>
<comment type="similarity">
    <text evidence="1 2">Belongs to the Iojap/RsfS family.</text>
</comment>
<comment type="caution">
    <text evidence="3">The sequence shown here is derived from an EMBL/GenBank/DDBJ whole genome shotgun (WGS) entry which is preliminary data.</text>
</comment>
<dbReference type="Proteomes" id="UP000253816">
    <property type="component" value="Unassembled WGS sequence"/>
</dbReference>
<comment type="subcellular location">
    <subcellularLocation>
        <location evidence="2">Cytoplasm</location>
    </subcellularLocation>
</comment>
<dbReference type="GO" id="GO:0043023">
    <property type="term" value="F:ribosomal large subunit binding"/>
    <property type="evidence" value="ECO:0007669"/>
    <property type="project" value="TreeGrafter"/>
</dbReference>
<dbReference type="OrthoDB" id="9793681at2"/>
<comment type="function">
    <text evidence="2">Functions as a ribosomal silencing factor. Interacts with ribosomal protein uL14 (rplN), blocking formation of intersubunit bridge B8. Prevents association of the 30S and 50S ribosomal subunits and the formation of functional ribosomes, thus repressing translation.</text>
</comment>
<proteinExistence type="inferred from homology"/>
<dbReference type="Gene3D" id="3.30.460.10">
    <property type="entry name" value="Beta Polymerase, domain 2"/>
    <property type="match status" value="1"/>
</dbReference>
<dbReference type="NCBIfam" id="TIGR00090">
    <property type="entry name" value="rsfS_iojap_ybeB"/>
    <property type="match status" value="1"/>
</dbReference>
<dbReference type="InterPro" id="IPR043519">
    <property type="entry name" value="NT_sf"/>
</dbReference>
<dbReference type="PANTHER" id="PTHR21043">
    <property type="entry name" value="IOJAP SUPERFAMILY ORTHOLOG"/>
    <property type="match status" value="1"/>
</dbReference>
<protein>
    <recommendedName>
        <fullName evidence="2">Ribosomal silencing factor RsfS</fullName>
    </recommendedName>
</protein>
<dbReference type="HAMAP" id="MF_01477">
    <property type="entry name" value="Iojap_RsfS"/>
    <property type="match status" value="1"/>
</dbReference>
<accession>A0A369KDI0</accession>
<dbReference type="GO" id="GO:0017148">
    <property type="term" value="P:negative regulation of translation"/>
    <property type="evidence" value="ECO:0007669"/>
    <property type="project" value="UniProtKB-UniRule"/>
</dbReference>
<organism evidence="3 4">
    <name type="scientific">Candidatus Similichlamydia laticola</name>
    <dbReference type="NCBI Taxonomy" id="2170265"/>
    <lineage>
        <taxon>Bacteria</taxon>
        <taxon>Pseudomonadati</taxon>
        <taxon>Chlamydiota</taxon>
        <taxon>Chlamydiia</taxon>
        <taxon>Parachlamydiales</taxon>
        <taxon>Candidatus Parilichlamydiaceae</taxon>
        <taxon>Candidatus Similichlamydia</taxon>
    </lineage>
</organism>
<dbReference type="RefSeq" id="WP_114544230.1">
    <property type="nucleotide sequence ID" value="NZ_QQBG01000010.1"/>
</dbReference>
<dbReference type="PANTHER" id="PTHR21043:SF0">
    <property type="entry name" value="MITOCHONDRIAL ASSEMBLY OF RIBOSOMAL LARGE SUBUNIT PROTEIN 1"/>
    <property type="match status" value="1"/>
</dbReference>
<comment type="subunit">
    <text evidence="2">Interacts with ribosomal protein uL14 (rplN).</text>
</comment>
<dbReference type="Pfam" id="PF02410">
    <property type="entry name" value="RsfS"/>
    <property type="match status" value="1"/>
</dbReference>
<evidence type="ECO:0000313" key="3">
    <source>
        <dbReference type="EMBL" id="RDB31662.1"/>
    </source>
</evidence>
<gene>
    <name evidence="2" type="primary">rsfS</name>
    <name evidence="3" type="ORF">HAT2_00273</name>
</gene>
<keyword evidence="4" id="KW-1185">Reference proteome</keyword>
<dbReference type="AlphaFoldDB" id="A0A369KDI0"/>
<evidence type="ECO:0000256" key="2">
    <source>
        <dbReference type="HAMAP-Rule" id="MF_01477"/>
    </source>
</evidence>
<name>A0A369KDI0_9BACT</name>
<dbReference type="SUPFAM" id="SSF81301">
    <property type="entry name" value="Nucleotidyltransferase"/>
    <property type="match status" value="1"/>
</dbReference>